<name>A0ABC8T3U0_9AQUA</name>
<comment type="caution">
    <text evidence="2">The sequence shown here is derived from an EMBL/GenBank/DDBJ whole genome shotgun (WGS) entry which is preliminary data.</text>
</comment>
<proteinExistence type="predicted"/>
<feature type="region of interest" description="Disordered" evidence="1">
    <location>
        <begin position="17"/>
        <end position="37"/>
    </location>
</feature>
<reference evidence="2 3" key="1">
    <citation type="submission" date="2024-02" db="EMBL/GenBank/DDBJ databases">
        <authorList>
            <person name="Vignale AGUSTIN F."/>
            <person name="Sosa J E."/>
            <person name="Modenutti C."/>
        </authorList>
    </citation>
    <scope>NUCLEOTIDE SEQUENCE [LARGE SCALE GENOMIC DNA]</scope>
</reference>
<dbReference type="Proteomes" id="UP001642360">
    <property type="component" value="Unassembled WGS sequence"/>
</dbReference>
<accession>A0ABC8T3U0</accession>
<evidence type="ECO:0000313" key="2">
    <source>
        <dbReference type="EMBL" id="CAK9164091.1"/>
    </source>
</evidence>
<evidence type="ECO:0000256" key="1">
    <source>
        <dbReference type="SAM" id="MobiDB-lite"/>
    </source>
</evidence>
<evidence type="ECO:0000313" key="3">
    <source>
        <dbReference type="Proteomes" id="UP001642360"/>
    </source>
</evidence>
<dbReference type="EMBL" id="CAUOFW020004164">
    <property type="protein sequence ID" value="CAK9164091.1"/>
    <property type="molecule type" value="Genomic_DNA"/>
</dbReference>
<gene>
    <name evidence="2" type="ORF">ILEXP_LOCUS33174</name>
</gene>
<protein>
    <submittedName>
        <fullName evidence="2">Uncharacterized protein</fullName>
    </submittedName>
</protein>
<feature type="compositionally biased region" description="Basic and acidic residues" evidence="1">
    <location>
        <begin position="22"/>
        <end position="37"/>
    </location>
</feature>
<sequence length="82" mass="9582">MTKTGAFVDFRIFTMPRKPSRERHNERNHEVKQNDRLKSIQGRNRKLLCFIEGLAMGRNHQESSFSLVDKDTRGISVILPIK</sequence>
<organism evidence="2 3">
    <name type="scientific">Ilex paraguariensis</name>
    <name type="common">yerba mate</name>
    <dbReference type="NCBI Taxonomy" id="185542"/>
    <lineage>
        <taxon>Eukaryota</taxon>
        <taxon>Viridiplantae</taxon>
        <taxon>Streptophyta</taxon>
        <taxon>Embryophyta</taxon>
        <taxon>Tracheophyta</taxon>
        <taxon>Spermatophyta</taxon>
        <taxon>Magnoliopsida</taxon>
        <taxon>eudicotyledons</taxon>
        <taxon>Gunneridae</taxon>
        <taxon>Pentapetalae</taxon>
        <taxon>asterids</taxon>
        <taxon>campanulids</taxon>
        <taxon>Aquifoliales</taxon>
        <taxon>Aquifoliaceae</taxon>
        <taxon>Ilex</taxon>
    </lineage>
</organism>
<dbReference type="AlphaFoldDB" id="A0ABC8T3U0"/>
<keyword evidence="3" id="KW-1185">Reference proteome</keyword>